<name>A0AAD2B5E9_9RALS</name>
<dbReference type="PANTHER" id="PTHR11985">
    <property type="entry name" value="GLYCEROL-3-PHOSPHATE DEHYDROGENASE"/>
    <property type="match status" value="1"/>
</dbReference>
<dbReference type="Pfam" id="PF16901">
    <property type="entry name" value="DAO_C"/>
    <property type="match status" value="1"/>
</dbReference>
<reference evidence="6 7" key="1">
    <citation type="submission" date="2023-07" db="EMBL/GenBank/DDBJ databases">
        <authorList>
            <person name="Peeters C."/>
        </authorList>
    </citation>
    <scope>NUCLEOTIDE SEQUENCE [LARGE SCALE GENOMIC DNA]</scope>
    <source>
        <strain evidence="6 7">LMG 18091</strain>
    </source>
</reference>
<protein>
    <recommendedName>
        <fullName evidence="5">Alpha-glycerophosphate oxidase C-terminal domain-containing protein</fullName>
    </recommendedName>
</protein>
<dbReference type="Gene3D" id="1.10.8.870">
    <property type="entry name" value="Alpha-glycerophosphate oxidase, cap domain"/>
    <property type="match status" value="1"/>
</dbReference>
<evidence type="ECO:0000256" key="1">
    <source>
        <dbReference type="ARBA" id="ARBA00022630"/>
    </source>
</evidence>
<dbReference type="GO" id="GO:0046168">
    <property type="term" value="P:glycerol-3-phosphate catabolic process"/>
    <property type="evidence" value="ECO:0007669"/>
    <property type="project" value="TreeGrafter"/>
</dbReference>
<dbReference type="InterPro" id="IPR036188">
    <property type="entry name" value="FAD/NAD-bd_sf"/>
</dbReference>
<keyword evidence="1" id="KW-0285">Flavoprotein</keyword>
<keyword evidence="4" id="KW-0560">Oxidoreductase</keyword>
<evidence type="ECO:0000256" key="3">
    <source>
        <dbReference type="ARBA" id="ARBA00022827"/>
    </source>
</evidence>
<dbReference type="AlphaFoldDB" id="A0AAD2B5E9"/>
<dbReference type="EMBL" id="CATWAF010000005">
    <property type="protein sequence ID" value="CAJ0702760.1"/>
    <property type="molecule type" value="Genomic_DNA"/>
</dbReference>
<evidence type="ECO:0000313" key="7">
    <source>
        <dbReference type="Proteomes" id="UP001189915"/>
    </source>
</evidence>
<dbReference type="InterPro" id="IPR000447">
    <property type="entry name" value="G3P_DH_FAD-dep"/>
</dbReference>
<sequence>MITVTGGKWTTYRRMAEEVIDLAISTGLLPAAPCRTETLALHGAKPTDGAANEISRAGSAARCYGSDAASIAHLPGADRLLIQASGLTEAHVRYAAQAELARSVEDVLARRNRALFLDARAACDAAPEVARILAEELNHDTHWQAREVTAFNTFASGWQLR</sequence>
<dbReference type="InterPro" id="IPR031656">
    <property type="entry name" value="DAO_C"/>
</dbReference>
<comment type="caution">
    <text evidence="6">The sequence shown here is derived from an EMBL/GenBank/DDBJ whole genome shotgun (WGS) entry which is preliminary data.</text>
</comment>
<evidence type="ECO:0000259" key="5">
    <source>
        <dbReference type="Pfam" id="PF16901"/>
    </source>
</evidence>
<keyword evidence="7" id="KW-1185">Reference proteome</keyword>
<dbReference type="InterPro" id="IPR038299">
    <property type="entry name" value="DAO_C_sf"/>
</dbReference>
<organism evidence="6 7">
    <name type="scientific">Ralstonia wenshanensis</name>
    <dbReference type="NCBI Taxonomy" id="2842456"/>
    <lineage>
        <taxon>Bacteria</taxon>
        <taxon>Pseudomonadati</taxon>
        <taxon>Pseudomonadota</taxon>
        <taxon>Betaproteobacteria</taxon>
        <taxon>Burkholderiales</taxon>
        <taxon>Burkholderiaceae</taxon>
        <taxon>Ralstonia</taxon>
    </lineage>
</organism>
<gene>
    <name evidence="6" type="ORF">LMG18091_03764</name>
</gene>
<dbReference type="Gene3D" id="3.50.50.60">
    <property type="entry name" value="FAD/NAD(P)-binding domain"/>
    <property type="match status" value="1"/>
</dbReference>
<proteinExistence type="predicted"/>
<dbReference type="GO" id="GO:0006071">
    <property type="term" value="P:glycerol metabolic process"/>
    <property type="evidence" value="ECO:0007669"/>
    <property type="project" value="UniProtKB-KW"/>
</dbReference>
<accession>A0AAD2B5E9</accession>
<evidence type="ECO:0000313" key="6">
    <source>
        <dbReference type="EMBL" id="CAJ0702760.1"/>
    </source>
</evidence>
<feature type="domain" description="Alpha-glycerophosphate oxidase C-terminal" evidence="5">
    <location>
        <begin position="34"/>
        <end position="141"/>
    </location>
</feature>
<keyword evidence="3" id="KW-0274">FAD</keyword>
<dbReference type="PANTHER" id="PTHR11985:SF35">
    <property type="entry name" value="ANAEROBIC GLYCEROL-3-PHOSPHATE DEHYDROGENASE SUBUNIT A"/>
    <property type="match status" value="1"/>
</dbReference>
<dbReference type="GO" id="GO:0004368">
    <property type="term" value="F:glycerol-3-phosphate dehydrogenase (quinone) activity"/>
    <property type="evidence" value="ECO:0007669"/>
    <property type="project" value="InterPro"/>
</dbReference>
<evidence type="ECO:0000256" key="4">
    <source>
        <dbReference type="ARBA" id="ARBA00023002"/>
    </source>
</evidence>
<dbReference type="PROSITE" id="PS00978">
    <property type="entry name" value="FAD_G3PDH_2"/>
    <property type="match status" value="1"/>
</dbReference>
<evidence type="ECO:0000256" key="2">
    <source>
        <dbReference type="ARBA" id="ARBA00022798"/>
    </source>
</evidence>
<dbReference type="Proteomes" id="UP001189915">
    <property type="component" value="Unassembled WGS sequence"/>
</dbReference>
<keyword evidence="2" id="KW-0319">Glycerol metabolism</keyword>